<sequence>MYNAHLFISKVSADGRAMAMGYGPKQESLGEVKVEAGSTLTYDLLNTSCYITIDKIEKDFIELTTNGYHLGKPLKKKHKLTPKHFCNLTNQIFDVSEQLEILLTKIEQI</sequence>
<protein>
    <submittedName>
        <fullName evidence="1">Uncharacterized protein</fullName>
    </submittedName>
</protein>
<dbReference type="AlphaFoldDB" id="A0A1F4UUB7"/>
<organism evidence="1 2">
    <name type="scientific">candidate division WWE3 bacterium RBG_16_37_10</name>
    <dbReference type="NCBI Taxonomy" id="1802610"/>
    <lineage>
        <taxon>Bacteria</taxon>
        <taxon>Katanobacteria</taxon>
    </lineage>
</organism>
<proteinExistence type="predicted"/>
<comment type="caution">
    <text evidence="1">The sequence shown here is derived from an EMBL/GenBank/DDBJ whole genome shotgun (WGS) entry which is preliminary data.</text>
</comment>
<name>A0A1F4UUB7_UNCKA</name>
<gene>
    <name evidence="1" type="ORF">A2W32_00080</name>
</gene>
<accession>A0A1F4UUB7</accession>
<dbReference type="STRING" id="1802610.A2W32_00080"/>
<dbReference type="EMBL" id="MEUT01000067">
    <property type="protein sequence ID" value="OGC48548.1"/>
    <property type="molecule type" value="Genomic_DNA"/>
</dbReference>
<evidence type="ECO:0000313" key="1">
    <source>
        <dbReference type="EMBL" id="OGC48548.1"/>
    </source>
</evidence>
<reference evidence="1 2" key="1">
    <citation type="journal article" date="2016" name="Nat. Commun.">
        <title>Thousands of microbial genomes shed light on interconnected biogeochemical processes in an aquifer system.</title>
        <authorList>
            <person name="Anantharaman K."/>
            <person name="Brown C.T."/>
            <person name="Hug L.A."/>
            <person name="Sharon I."/>
            <person name="Castelle C.J."/>
            <person name="Probst A.J."/>
            <person name="Thomas B.C."/>
            <person name="Singh A."/>
            <person name="Wilkins M.J."/>
            <person name="Karaoz U."/>
            <person name="Brodie E.L."/>
            <person name="Williams K.H."/>
            <person name="Hubbard S.S."/>
            <person name="Banfield J.F."/>
        </authorList>
    </citation>
    <scope>NUCLEOTIDE SEQUENCE [LARGE SCALE GENOMIC DNA]</scope>
</reference>
<evidence type="ECO:0000313" key="2">
    <source>
        <dbReference type="Proteomes" id="UP000177371"/>
    </source>
</evidence>
<dbReference type="Proteomes" id="UP000177371">
    <property type="component" value="Unassembled WGS sequence"/>
</dbReference>